<keyword evidence="4" id="KW-0328">Glycosyltransferase</keyword>
<evidence type="ECO:0000256" key="2">
    <source>
        <dbReference type="ARBA" id="ARBA00022962"/>
    </source>
</evidence>
<dbReference type="EMBL" id="SNRY01011543">
    <property type="protein sequence ID" value="KAA6304401.1"/>
    <property type="molecule type" value="Genomic_DNA"/>
</dbReference>
<dbReference type="GO" id="GO:0004044">
    <property type="term" value="F:amidophosphoribosyltransferase activity"/>
    <property type="evidence" value="ECO:0007669"/>
    <property type="project" value="UniProtKB-EC"/>
</dbReference>
<keyword evidence="2" id="KW-0315">Glutamine amidotransferase</keyword>
<evidence type="ECO:0000259" key="3">
    <source>
        <dbReference type="PROSITE" id="PS51278"/>
    </source>
</evidence>
<dbReference type="AlphaFoldDB" id="A0A5J4P6T0"/>
<comment type="caution">
    <text evidence="4">The sequence shown here is derived from an EMBL/GenBank/DDBJ whole genome shotgun (WGS) entry which is preliminary data.</text>
</comment>
<sequence>LCGNFNMTNVDEVFQQITAIGQHPRQYVDTYIMLEQVGHRLDREIERLFNDSMAKGLKGMDITKDIEEHVDITNVLKTSTKDWDGGYLIAGATGSGEMFAVRDPWGIRTAFWYMDDEIAVIASERPVIQTALNVSAEAVKELQPGQAILLNKAGKMRTAQINKSKETRACSFERI</sequence>
<dbReference type="InterPro" id="IPR017932">
    <property type="entry name" value="GATase_2_dom"/>
</dbReference>
<dbReference type="PROSITE" id="PS51278">
    <property type="entry name" value="GATASE_TYPE_2"/>
    <property type="match status" value="1"/>
</dbReference>
<evidence type="ECO:0000313" key="4">
    <source>
        <dbReference type="EMBL" id="KAA6304401.1"/>
    </source>
</evidence>
<keyword evidence="1 4" id="KW-0808">Transferase</keyword>
<feature type="domain" description="Glutamine amidotransferase type-2" evidence="3">
    <location>
        <begin position="1"/>
        <end position="153"/>
    </location>
</feature>
<organism evidence="4">
    <name type="scientific">termite gut metagenome</name>
    <dbReference type="NCBI Taxonomy" id="433724"/>
    <lineage>
        <taxon>unclassified sequences</taxon>
        <taxon>metagenomes</taxon>
        <taxon>organismal metagenomes</taxon>
    </lineage>
</organism>
<dbReference type="EC" id="2.4.2.14" evidence="4"/>
<reference evidence="4" key="1">
    <citation type="submission" date="2019-03" db="EMBL/GenBank/DDBJ databases">
        <title>Single cell metagenomics reveals metabolic interactions within the superorganism composed of flagellate Streblomastix strix and complex community of Bacteroidetes bacteria on its surface.</title>
        <authorList>
            <person name="Treitli S.C."/>
            <person name="Kolisko M."/>
            <person name="Husnik F."/>
            <person name="Keeling P."/>
            <person name="Hampl V."/>
        </authorList>
    </citation>
    <scope>NUCLEOTIDE SEQUENCE</scope>
    <source>
        <strain evidence="4">STM</strain>
    </source>
</reference>
<name>A0A5J4P6T0_9ZZZZ</name>
<proteinExistence type="predicted"/>
<dbReference type="SUPFAM" id="SSF56235">
    <property type="entry name" value="N-terminal nucleophile aminohydrolases (Ntn hydrolases)"/>
    <property type="match status" value="1"/>
</dbReference>
<dbReference type="Gene3D" id="3.60.20.10">
    <property type="entry name" value="Glutamine Phosphoribosylpyrophosphate, subunit 1, domain 1"/>
    <property type="match status" value="1"/>
</dbReference>
<feature type="non-terminal residue" evidence="4">
    <location>
        <position position="1"/>
    </location>
</feature>
<evidence type="ECO:0000256" key="1">
    <source>
        <dbReference type="ARBA" id="ARBA00022679"/>
    </source>
</evidence>
<protein>
    <submittedName>
        <fullName evidence="4">Amidophosphoribosyltransferase</fullName>
        <ecNumber evidence="4">2.4.2.14</ecNumber>
    </submittedName>
</protein>
<gene>
    <name evidence="4" type="ORF">EZS27_043951</name>
</gene>
<feature type="non-terminal residue" evidence="4">
    <location>
        <position position="175"/>
    </location>
</feature>
<accession>A0A5J4P6T0</accession>
<dbReference type="PANTHER" id="PTHR11907">
    <property type="entry name" value="AMIDOPHOSPHORIBOSYLTRANSFERASE"/>
    <property type="match status" value="1"/>
</dbReference>
<dbReference type="InterPro" id="IPR029055">
    <property type="entry name" value="Ntn_hydrolases_N"/>
</dbReference>